<evidence type="ECO:0000313" key="1">
    <source>
        <dbReference type="EMBL" id="MBF9234539.1"/>
    </source>
</evidence>
<name>A0A931BTM3_9HYPH</name>
<comment type="caution">
    <text evidence="1">The sequence shown here is derived from an EMBL/GenBank/DDBJ whole genome shotgun (WGS) entry which is preliminary data.</text>
</comment>
<dbReference type="RefSeq" id="WP_196272533.1">
    <property type="nucleotide sequence ID" value="NZ_JADQDO010000007.1"/>
</dbReference>
<sequence>METLVSFKPVHLAVRSGGENGRLVFAGDWLVAVIAQVDDPHSSRPHQWIIRAGFGPCATDRGRAFNTLQEVSVWINNQGPGLDQASIKKEPFPASEPG</sequence>
<accession>A0A931BTM3</accession>
<proteinExistence type="predicted"/>
<reference evidence="1" key="1">
    <citation type="submission" date="2020-11" db="EMBL/GenBank/DDBJ databases">
        <authorList>
            <person name="Kim M.K."/>
        </authorList>
    </citation>
    <scope>NUCLEOTIDE SEQUENCE</scope>
    <source>
        <strain evidence="1">BT350</strain>
    </source>
</reference>
<protein>
    <submittedName>
        <fullName evidence="1">Uncharacterized protein</fullName>
    </submittedName>
</protein>
<gene>
    <name evidence="1" type="ORF">I2H38_14265</name>
</gene>
<organism evidence="1 2">
    <name type="scientific">Microvirga alba</name>
    <dbReference type="NCBI Taxonomy" id="2791025"/>
    <lineage>
        <taxon>Bacteria</taxon>
        <taxon>Pseudomonadati</taxon>
        <taxon>Pseudomonadota</taxon>
        <taxon>Alphaproteobacteria</taxon>
        <taxon>Hyphomicrobiales</taxon>
        <taxon>Methylobacteriaceae</taxon>
        <taxon>Microvirga</taxon>
    </lineage>
</organism>
<keyword evidence="2" id="KW-1185">Reference proteome</keyword>
<dbReference type="EMBL" id="JADQDO010000007">
    <property type="protein sequence ID" value="MBF9234539.1"/>
    <property type="molecule type" value="Genomic_DNA"/>
</dbReference>
<dbReference type="Proteomes" id="UP000599312">
    <property type="component" value="Unassembled WGS sequence"/>
</dbReference>
<evidence type="ECO:0000313" key="2">
    <source>
        <dbReference type="Proteomes" id="UP000599312"/>
    </source>
</evidence>
<dbReference type="AlphaFoldDB" id="A0A931BTM3"/>